<feature type="non-terminal residue" evidence="5">
    <location>
        <position position="77"/>
    </location>
</feature>
<dbReference type="InterPro" id="IPR036812">
    <property type="entry name" value="NAD(P)_OxRdtase_dom_sf"/>
</dbReference>
<reference evidence="5" key="1">
    <citation type="submission" date="2021-06" db="EMBL/GenBank/DDBJ databases">
        <authorList>
            <person name="Kallberg Y."/>
            <person name="Tangrot J."/>
            <person name="Rosling A."/>
        </authorList>
    </citation>
    <scope>NUCLEOTIDE SEQUENCE</scope>
    <source>
        <strain evidence="5">IN212</strain>
    </source>
</reference>
<keyword evidence="6" id="KW-1185">Reference proteome</keyword>
<dbReference type="OrthoDB" id="416253at2759"/>
<dbReference type="PANTHER" id="PTHR43827:SF3">
    <property type="entry name" value="NADP-DEPENDENT OXIDOREDUCTASE DOMAIN-CONTAINING PROTEIN"/>
    <property type="match status" value="1"/>
</dbReference>
<dbReference type="PANTHER" id="PTHR43827">
    <property type="entry name" value="2,5-DIKETO-D-GLUCONIC ACID REDUCTASE"/>
    <property type="match status" value="1"/>
</dbReference>
<organism evidence="5 6">
    <name type="scientific">Racocetra fulgida</name>
    <dbReference type="NCBI Taxonomy" id="60492"/>
    <lineage>
        <taxon>Eukaryota</taxon>
        <taxon>Fungi</taxon>
        <taxon>Fungi incertae sedis</taxon>
        <taxon>Mucoromycota</taxon>
        <taxon>Glomeromycotina</taxon>
        <taxon>Glomeromycetes</taxon>
        <taxon>Diversisporales</taxon>
        <taxon>Gigasporaceae</taxon>
        <taxon>Racocetra</taxon>
    </lineage>
</organism>
<sequence length="77" mass="8837">PGSQKHIESYRALQELVKRGNVKSIGVSNYSVKHLKELMDTNPEIIPVVNQIEVYDFVIEEEDMKILDNLDEYFVAG</sequence>
<dbReference type="EMBL" id="CAJVPZ010041954">
    <property type="protein sequence ID" value="CAG8762787.1"/>
    <property type="molecule type" value="Genomic_DNA"/>
</dbReference>
<comment type="similarity">
    <text evidence="1">Belongs to the aldo/keto reductase family.</text>
</comment>
<evidence type="ECO:0000259" key="4">
    <source>
        <dbReference type="Pfam" id="PF00248"/>
    </source>
</evidence>
<evidence type="ECO:0000313" key="5">
    <source>
        <dbReference type="EMBL" id="CAG8762787.1"/>
    </source>
</evidence>
<dbReference type="InterPro" id="IPR020471">
    <property type="entry name" value="AKR"/>
</dbReference>
<dbReference type="Pfam" id="PF00248">
    <property type="entry name" value="Aldo_ket_red"/>
    <property type="match status" value="1"/>
</dbReference>
<gene>
    <name evidence="5" type="ORF">RFULGI_LOCUS14441</name>
</gene>
<feature type="domain" description="NADP-dependent oxidoreductase" evidence="4">
    <location>
        <begin position="7"/>
        <end position="62"/>
    </location>
</feature>
<comment type="caution">
    <text evidence="5">The sequence shown here is derived from an EMBL/GenBank/DDBJ whole genome shotgun (WGS) entry which is preliminary data.</text>
</comment>
<keyword evidence="2" id="KW-0521">NADP</keyword>
<accession>A0A9N9J7B3</accession>
<evidence type="ECO:0000313" key="6">
    <source>
        <dbReference type="Proteomes" id="UP000789396"/>
    </source>
</evidence>
<dbReference type="InterPro" id="IPR023210">
    <property type="entry name" value="NADP_OxRdtase_dom"/>
</dbReference>
<dbReference type="AlphaFoldDB" id="A0A9N9J7B3"/>
<proteinExistence type="inferred from homology"/>
<evidence type="ECO:0000256" key="3">
    <source>
        <dbReference type="ARBA" id="ARBA00023002"/>
    </source>
</evidence>
<dbReference type="GO" id="GO:0016616">
    <property type="term" value="F:oxidoreductase activity, acting on the CH-OH group of donors, NAD or NADP as acceptor"/>
    <property type="evidence" value="ECO:0007669"/>
    <property type="project" value="UniProtKB-ARBA"/>
</dbReference>
<dbReference type="PRINTS" id="PR00069">
    <property type="entry name" value="ALDKETRDTASE"/>
</dbReference>
<name>A0A9N9J7B3_9GLOM</name>
<keyword evidence="3" id="KW-0560">Oxidoreductase</keyword>
<dbReference type="SUPFAM" id="SSF51430">
    <property type="entry name" value="NAD(P)-linked oxidoreductase"/>
    <property type="match status" value="1"/>
</dbReference>
<dbReference type="Gene3D" id="3.20.20.100">
    <property type="entry name" value="NADP-dependent oxidoreductase domain"/>
    <property type="match status" value="1"/>
</dbReference>
<evidence type="ECO:0000256" key="1">
    <source>
        <dbReference type="ARBA" id="ARBA00007905"/>
    </source>
</evidence>
<dbReference type="InterPro" id="IPR018170">
    <property type="entry name" value="Aldo/ket_reductase_CS"/>
</dbReference>
<dbReference type="Proteomes" id="UP000789396">
    <property type="component" value="Unassembled WGS sequence"/>
</dbReference>
<evidence type="ECO:0000256" key="2">
    <source>
        <dbReference type="ARBA" id="ARBA00022857"/>
    </source>
</evidence>
<dbReference type="PROSITE" id="PS00062">
    <property type="entry name" value="ALDOKETO_REDUCTASE_2"/>
    <property type="match status" value="1"/>
</dbReference>
<protein>
    <submittedName>
        <fullName evidence="5">351_t:CDS:1</fullName>
    </submittedName>
</protein>
<feature type="non-terminal residue" evidence="5">
    <location>
        <position position="1"/>
    </location>
</feature>